<gene>
    <name evidence="1" type="ORF">DJ019_00440</name>
</gene>
<dbReference type="PANTHER" id="PTHR35580:SF1">
    <property type="entry name" value="PHYTASE-LIKE DOMAIN-CONTAINING PROTEIN"/>
    <property type="match status" value="1"/>
</dbReference>
<dbReference type="RefSeq" id="WP_111274024.1">
    <property type="nucleotide sequence ID" value="NZ_QFYS01000001.1"/>
</dbReference>
<sequence>MVTSIDSSLLLGIYQSRYGAAGSAVAASTTTTRRTTPTAPWNQETSAADTSAAVKAALAGRKFVNEGGTVLDIKGASADYRKLFALYQGLGALMGVAERAGAKGLTSLEQTKLSQTFARGLSEISGYVADLDVDKFRMIQGETAISAKTVGVPRTKTEYVTPPLVSGSSENVVPAFTGNVQFDISIKRSGSTVNVPIDLAGMGGQTRSMGNVVSYINQQLQAAGVDARVASQRIAGTAKTTTVGGKTIEIGKNPDQWALKVKVAAGETLSFAASATAGAVYVAQNAGNPDPDGKSTTQDSTEAAQFLKFQTDTTNVPSPLQPTAEANWVDGRVFAKTLGPEVKTIREQVVGSDGSIYMLADVTDKVAGQEIKGDQDVALLKYDAAGQLVFARTLGASDEASGLGLALSADGKIAVAGSVKGELAGSTNGPLNSTGAFAANTDSFVTLFDAEGQELWTQRRGARQGDEASEVAFGADGTVYVSGRADSAMPGTSAIGGTDGYIEAFKADATGKVQTLFTTSFGTAGADKPAGLVVDGTSIVVASNEDGRGVLRRYDVSGGTPVLTSTRDLGDLQGGQITGLAMDGGNLIVAGTAGNPSLNGLTVTNAHAGGSDAFAARMSADLSGGGQVAYYGGAGDDSATSLAVSGGQVWIGGSAGTDLPGYPDKVGVKDGFLARLDIGTGTVAWSRRFTGKDGRAAPTAIAVDTTGASVLDRIGLPKGELDMTDSSRLTAATSLRGGDQFTLKTGLGRNSTITIDEGETLDTLAQKIRRASGFQAKVTIATAEGRRYLRIEPTTDRVTLEFGPGKTDKNALEMLGIPEGIVRKTKMADGKTVPADGKSMLYGLGLPSDLNLKDDLERKHALAEIGSAMGIVRQVYKDLAAAANPRSAQAAAAAASGPVPAYLSNQIANYQAALARLGG</sequence>
<accession>A0A328BM36</accession>
<dbReference type="AlphaFoldDB" id="A0A328BM36"/>
<dbReference type="Proteomes" id="UP000249524">
    <property type="component" value="Unassembled WGS sequence"/>
</dbReference>
<dbReference type="OrthoDB" id="7196243at2"/>
<keyword evidence="2" id="KW-1185">Reference proteome</keyword>
<organism evidence="1 2">
    <name type="scientific">Phenylobacterium kunshanense</name>
    <dbReference type="NCBI Taxonomy" id="1445034"/>
    <lineage>
        <taxon>Bacteria</taxon>
        <taxon>Pseudomonadati</taxon>
        <taxon>Pseudomonadota</taxon>
        <taxon>Alphaproteobacteria</taxon>
        <taxon>Caulobacterales</taxon>
        <taxon>Caulobacteraceae</taxon>
        <taxon>Phenylobacterium</taxon>
    </lineage>
</organism>
<evidence type="ECO:0000313" key="2">
    <source>
        <dbReference type="Proteomes" id="UP000249524"/>
    </source>
</evidence>
<reference evidence="1 2" key="1">
    <citation type="submission" date="2018-05" db="EMBL/GenBank/DDBJ databases">
        <authorList>
            <person name="Lanie J.A."/>
            <person name="Ng W.-L."/>
            <person name="Kazmierczak K.M."/>
            <person name="Andrzejewski T.M."/>
            <person name="Davidsen T.M."/>
            <person name="Wayne K.J."/>
            <person name="Tettelin H."/>
            <person name="Glass J.I."/>
            <person name="Rusch D."/>
            <person name="Podicherti R."/>
            <person name="Tsui H.-C.T."/>
            <person name="Winkler M.E."/>
        </authorList>
    </citation>
    <scope>NUCLEOTIDE SEQUENCE [LARGE SCALE GENOMIC DNA]</scope>
    <source>
        <strain evidence="1 2">BUT-10</strain>
    </source>
</reference>
<comment type="caution">
    <text evidence="1">The sequence shown here is derived from an EMBL/GenBank/DDBJ whole genome shotgun (WGS) entry which is preliminary data.</text>
</comment>
<protein>
    <submittedName>
        <fullName evidence="1">Uncharacterized protein</fullName>
    </submittedName>
</protein>
<proteinExistence type="predicted"/>
<evidence type="ECO:0000313" key="1">
    <source>
        <dbReference type="EMBL" id="RAK68532.1"/>
    </source>
</evidence>
<name>A0A328BM36_9CAUL</name>
<dbReference type="InterPro" id="IPR052918">
    <property type="entry name" value="Motility_Chemotaxis_Reg"/>
</dbReference>
<dbReference type="PANTHER" id="PTHR35580">
    <property type="entry name" value="CELL SURFACE GLYCOPROTEIN (S-LAYER PROTEIN)-LIKE PROTEIN"/>
    <property type="match status" value="1"/>
</dbReference>
<dbReference type="SUPFAM" id="SSF75011">
    <property type="entry name" value="3-carboxy-cis,cis-mucoante lactonizing enzyme"/>
    <property type="match status" value="1"/>
</dbReference>
<dbReference type="EMBL" id="QFYS01000001">
    <property type="protein sequence ID" value="RAK68532.1"/>
    <property type="molecule type" value="Genomic_DNA"/>
</dbReference>